<dbReference type="PROSITE" id="PS50294">
    <property type="entry name" value="WD_REPEATS_REGION"/>
    <property type="match status" value="1"/>
</dbReference>
<dbReference type="PROSITE" id="PS50082">
    <property type="entry name" value="WD_REPEATS_2"/>
    <property type="match status" value="1"/>
</dbReference>
<feature type="compositionally biased region" description="Polar residues" evidence="11">
    <location>
        <begin position="1110"/>
        <end position="1123"/>
    </location>
</feature>
<dbReference type="Pfam" id="PF00400">
    <property type="entry name" value="WD40"/>
    <property type="match status" value="1"/>
</dbReference>
<dbReference type="InterPro" id="IPR045162">
    <property type="entry name" value="Vps15-like"/>
</dbReference>
<reference evidence="13" key="1">
    <citation type="submission" date="2020-04" db="EMBL/GenBank/DDBJ databases">
        <title>Analysis of mating type loci in Filobasidium floriforme.</title>
        <authorList>
            <person name="Nowrousian M."/>
        </authorList>
    </citation>
    <scope>NUCLEOTIDE SEQUENCE</scope>
    <source>
        <strain evidence="13">CBS 6242</strain>
    </source>
</reference>
<keyword evidence="7" id="KW-0418">Kinase</keyword>
<keyword evidence="2" id="KW-0723">Serine/threonine-protein kinase</keyword>
<evidence type="ECO:0000256" key="8">
    <source>
        <dbReference type="ARBA" id="ARBA00022840"/>
    </source>
</evidence>
<name>A0A8K0JM02_9TREE</name>
<evidence type="ECO:0000256" key="10">
    <source>
        <dbReference type="PROSITE-ProRule" id="PRU00221"/>
    </source>
</evidence>
<feature type="domain" description="Protein kinase" evidence="12">
    <location>
        <begin position="25"/>
        <end position="320"/>
    </location>
</feature>
<dbReference type="GO" id="GO:0004674">
    <property type="term" value="F:protein serine/threonine kinase activity"/>
    <property type="evidence" value="ECO:0007669"/>
    <property type="project" value="UniProtKB-KW"/>
</dbReference>
<evidence type="ECO:0000256" key="11">
    <source>
        <dbReference type="SAM" id="MobiDB-lite"/>
    </source>
</evidence>
<dbReference type="EMBL" id="JABELV010000050">
    <property type="protein sequence ID" value="KAG7553653.1"/>
    <property type="molecule type" value="Genomic_DNA"/>
</dbReference>
<dbReference type="SUPFAM" id="SSF48371">
    <property type="entry name" value="ARM repeat"/>
    <property type="match status" value="1"/>
</dbReference>
<dbReference type="PROSITE" id="PS00108">
    <property type="entry name" value="PROTEIN_KINASE_ST"/>
    <property type="match status" value="1"/>
</dbReference>
<feature type="compositionally biased region" description="Polar residues" evidence="11">
    <location>
        <begin position="976"/>
        <end position="992"/>
    </location>
</feature>
<dbReference type="InterPro" id="IPR021133">
    <property type="entry name" value="HEAT_type_2"/>
</dbReference>
<dbReference type="CDD" id="cd13980">
    <property type="entry name" value="STKc_Vps15"/>
    <property type="match status" value="1"/>
</dbReference>
<feature type="repeat" description="HEAT" evidence="9">
    <location>
        <begin position="606"/>
        <end position="644"/>
    </location>
</feature>
<dbReference type="PANTHER" id="PTHR17583">
    <property type="entry name" value="PHOSPHOINOSITIDE 3-KINASE REGULATORY SUBUNIT 4"/>
    <property type="match status" value="1"/>
</dbReference>
<dbReference type="GO" id="GO:0006623">
    <property type="term" value="P:protein targeting to vacuole"/>
    <property type="evidence" value="ECO:0007669"/>
    <property type="project" value="TreeGrafter"/>
</dbReference>
<accession>A0A8K0JM02</accession>
<keyword evidence="4" id="KW-0808">Transferase</keyword>
<dbReference type="InterPro" id="IPR019775">
    <property type="entry name" value="WD40_repeat_CS"/>
</dbReference>
<dbReference type="SMART" id="SM00320">
    <property type="entry name" value="WD40"/>
    <property type="match status" value="3"/>
</dbReference>
<dbReference type="EC" id="2.7.11.1" evidence="1"/>
<protein>
    <recommendedName>
        <fullName evidence="1">non-specific serine/threonine protein kinase</fullName>
        <ecNumber evidence="1">2.7.11.1</ecNumber>
    </recommendedName>
</protein>
<dbReference type="InterPro" id="IPR011009">
    <property type="entry name" value="Kinase-like_dom_sf"/>
</dbReference>
<dbReference type="Proteomes" id="UP000812966">
    <property type="component" value="Unassembled WGS sequence"/>
</dbReference>
<dbReference type="PROSITE" id="PS00678">
    <property type="entry name" value="WD_REPEATS_1"/>
    <property type="match status" value="1"/>
</dbReference>
<evidence type="ECO:0000313" key="14">
    <source>
        <dbReference type="Proteomes" id="UP000812966"/>
    </source>
</evidence>
<dbReference type="InterPro" id="IPR016024">
    <property type="entry name" value="ARM-type_fold"/>
</dbReference>
<evidence type="ECO:0000256" key="1">
    <source>
        <dbReference type="ARBA" id="ARBA00012513"/>
    </source>
</evidence>
<evidence type="ECO:0000256" key="7">
    <source>
        <dbReference type="ARBA" id="ARBA00022777"/>
    </source>
</evidence>
<feature type="region of interest" description="Disordered" evidence="11">
    <location>
        <begin position="953"/>
        <end position="992"/>
    </location>
</feature>
<dbReference type="GO" id="GO:0034271">
    <property type="term" value="C:phosphatidylinositol 3-kinase complex, class III, type I"/>
    <property type="evidence" value="ECO:0007669"/>
    <property type="project" value="TreeGrafter"/>
</dbReference>
<dbReference type="Pfam" id="PF00069">
    <property type="entry name" value="Pkinase"/>
    <property type="match status" value="1"/>
</dbReference>
<dbReference type="InterPro" id="IPR001680">
    <property type="entry name" value="WD40_rpt"/>
</dbReference>
<dbReference type="GO" id="GO:0016236">
    <property type="term" value="P:macroautophagy"/>
    <property type="evidence" value="ECO:0007669"/>
    <property type="project" value="InterPro"/>
</dbReference>
<organism evidence="13 14">
    <name type="scientific">Filobasidium floriforme</name>
    <dbReference type="NCBI Taxonomy" id="5210"/>
    <lineage>
        <taxon>Eukaryota</taxon>
        <taxon>Fungi</taxon>
        <taxon>Dikarya</taxon>
        <taxon>Basidiomycota</taxon>
        <taxon>Agaricomycotina</taxon>
        <taxon>Tremellomycetes</taxon>
        <taxon>Filobasidiales</taxon>
        <taxon>Filobasidiaceae</taxon>
        <taxon>Filobasidium</taxon>
    </lineage>
</organism>
<dbReference type="PANTHER" id="PTHR17583:SF0">
    <property type="entry name" value="PHOSPHOINOSITIDE 3-KINASE REGULATORY SUBUNIT 4"/>
    <property type="match status" value="1"/>
</dbReference>
<keyword evidence="8" id="KW-0067">ATP-binding</keyword>
<dbReference type="Gene3D" id="2.130.10.10">
    <property type="entry name" value="YVTN repeat-like/Quinoprotein amine dehydrogenase"/>
    <property type="match status" value="2"/>
</dbReference>
<dbReference type="SMART" id="SM00220">
    <property type="entry name" value="S_TKc"/>
    <property type="match status" value="1"/>
</dbReference>
<dbReference type="Gene3D" id="1.10.510.10">
    <property type="entry name" value="Transferase(Phosphotransferase) domain 1"/>
    <property type="match status" value="1"/>
</dbReference>
<feature type="repeat" description="WD" evidence="10">
    <location>
        <begin position="1128"/>
        <end position="1169"/>
    </location>
</feature>
<dbReference type="GO" id="GO:0005524">
    <property type="term" value="F:ATP binding"/>
    <property type="evidence" value="ECO:0007669"/>
    <property type="project" value="UniProtKB-KW"/>
</dbReference>
<evidence type="ECO:0000256" key="5">
    <source>
        <dbReference type="ARBA" id="ARBA00022737"/>
    </source>
</evidence>
<dbReference type="PROSITE" id="PS50011">
    <property type="entry name" value="PROTEIN_KINASE_DOM"/>
    <property type="match status" value="1"/>
</dbReference>
<evidence type="ECO:0000256" key="3">
    <source>
        <dbReference type="ARBA" id="ARBA00022574"/>
    </source>
</evidence>
<dbReference type="InterPro" id="IPR008271">
    <property type="entry name" value="Ser/Thr_kinase_AS"/>
</dbReference>
<dbReference type="InterPro" id="IPR055231">
    <property type="entry name" value="2AA_helical"/>
</dbReference>
<evidence type="ECO:0000313" key="13">
    <source>
        <dbReference type="EMBL" id="KAG7553653.1"/>
    </source>
</evidence>
<feature type="region of interest" description="Disordered" evidence="11">
    <location>
        <begin position="1541"/>
        <end position="1569"/>
    </location>
</feature>
<dbReference type="PROSITE" id="PS50077">
    <property type="entry name" value="HEAT_REPEAT"/>
    <property type="match status" value="3"/>
</dbReference>
<dbReference type="GO" id="GO:0034272">
    <property type="term" value="C:phosphatidylinositol 3-kinase complex, class III, type II"/>
    <property type="evidence" value="ECO:0007669"/>
    <property type="project" value="TreeGrafter"/>
</dbReference>
<dbReference type="GO" id="GO:0005770">
    <property type="term" value="C:late endosome"/>
    <property type="evidence" value="ECO:0007669"/>
    <property type="project" value="TreeGrafter"/>
</dbReference>
<feature type="compositionally biased region" description="Polar residues" evidence="11">
    <location>
        <begin position="953"/>
        <end position="967"/>
    </location>
</feature>
<dbReference type="SUPFAM" id="SSF56112">
    <property type="entry name" value="Protein kinase-like (PK-like)"/>
    <property type="match status" value="1"/>
</dbReference>
<evidence type="ECO:0000256" key="6">
    <source>
        <dbReference type="ARBA" id="ARBA00022741"/>
    </source>
</evidence>
<proteinExistence type="predicted"/>
<feature type="region of interest" description="Disordered" evidence="11">
    <location>
        <begin position="1371"/>
        <end position="1392"/>
    </location>
</feature>
<keyword evidence="6" id="KW-0547">Nucleotide-binding</keyword>
<gene>
    <name evidence="13" type="ORF">FFLO_02938</name>
</gene>
<evidence type="ECO:0000256" key="2">
    <source>
        <dbReference type="ARBA" id="ARBA00022527"/>
    </source>
</evidence>
<dbReference type="Pfam" id="PF22956">
    <property type="entry name" value="VPS15-like_hel"/>
    <property type="match status" value="1"/>
</dbReference>
<dbReference type="InterPro" id="IPR036322">
    <property type="entry name" value="WD40_repeat_dom_sf"/>
</dbReference>
<comment type="caution">
    <text evidence="13">The sequence shown here is derived from an EMBL/GenBank/DDBJ whole genome shotgun (WGS) entry which is preliminary data.</text>
</comment>
<dbReference type="SUPFAM" id="SSF50978">
    <property type="entry name" value="WD40 repeat-like"/>
    <property type="match status" value="1"/>
</dbReference>
<evidence type="ECO:0000259" key="12">
    <source>
        <dbReference type="PROSITE" id="PS50011"/>
    </source>
</evidence>
<dbReference type="Gene3D" id="1.25.10.10">
    <property type="entry name" value="Leucine-rich Repeat Variant"/>
    <property type="match status" value="2"/>
</dbReference>
<keyword evidence="14" id="KW-1185">Reference proteome</keyword>
<evidence type="ECO:0000256" key="4">
    <source>
        <dbReference type="ARBA" id="ARBA00022679"/>
    </source>
</evidence>
<dbReference type="GO" id="GO:0045324">
    <property type="term" value="P:late endosome to vacuole transport"/>
    <property type="evidence" value="ECO:0007669"/>
    <property type="project" value="InterPro"/>
</dbReference>
<feature type="repeat" description="HEAT" evidence="9">
    <location>
        <begin position="496"/>
        <end position="525"/>
    </location>
</feature>
<feature type="region of interest" description="Disordered" evidence="11">
    <location>
        <begin position="1091"/>
        <end position="1124"/>
    </location>
</feature>
<dbReference type="InterPro" id="IPR015943">
    <property type="entry name" value="WD40/YVTN_repeat-like_dom_sf"/>
</dbReference>
<sequence>MGNVSSLARASSALDSYVAELGNDISYEKSLSSSRFLKTILIRHNYGLLVLKLFIKPDPYMSLRVIQRRLKHQRDSLSDLPNVLTYATFVETEKAGYLIRQYAGASLYDRISTRPYLSPVEKKWISFQILSAMRDARARDISHGDLKSENILITPALTVLVTDFASSFKPTFLPLNDPSDFSYFYDSSGRRTCYIAPERFYTEDSRIAEEKRQAIASVTAEGTGSWLNAGIGKRDGKVTEQMDVFAAGCVLLEMWTDGASIFTLSELYGYREGKYNELEGILGSLEDASVRTLIASMIALEADHRPTFEKALSDFRNTVFPDYFYTFMSDYVVNLAADHHVPNSTLTNDPIARSYGQADSIISGICRDWDGMIAAMIEEHDLAVSRLSEADQAGLDDRFAGEDLNAPTLLLLNIITSNIRNCVRESSKVNALEPLRQIAKRLTADETIDRIVPYLVALFKDDSPQVRAASFELLVELFQELEVISAHQTGIITEYILPHVRQLAEDEDVMVRSTFAKNLPMLSDIGMNIMEMSQALKAAEIGAGQIDIDPTLEPGYDANVQELVDAYSEQASTVLVDPNSDVRRAALADVARLCLAFGRTKTNEVLLSRMITYLNDKDWKLRHAFLENIVSVAAFVGSTSLEEFVLPLMEQALADPEDFVVARVLESLASLTEIRLFDKARMLELFSNCYGFLCHPSIWVVQAAASFVAAVCRQLSTTDVSCLVYPYVRPLLQAEIAELTRENLLDCVMSPLPRGLLEGGKTWASRNLRGNWWTKANIPGRSGTKRKAFHMNPIPSSKALQAQDERDVQHLKELRERGLNDDETRKFVALRDYMASQAALSLERGEVQTIGMPSTTGKQASLQELNVTPVTVFLTPKHTDPPANPAIDKLRSPVARALSDESRRSSFSGNPFRPRQPSQTALGADADHLVELRRKLKRLDDARTASKDLLQMTSAPSANHQPASIASASDPPLQRALSNASMPSTLQERSNGLLSTRSRLSFGREPVKAAPAVSATNEIALGQLEAVAGLGIQDKVAMNSGLTTPRQATREPHPPPADLFQPFTSTYEGHDPNVMALLERTYAENTSVSLSHLGPVVERSHAQRRGPPSRTKQPSRASDQPTSLVAHLSVHESPILGLFSPPDQAYLLSADSDGVICVWDVARFERSVSNKPRLTHRLEGGHLTAACPLVNRSAFAFAVSNGTIQLLRITNSSNGSLKQARLVHAQSLTYARDQGEIVFLQNVYQAEESDLLYVTNLGHISLTSIRTAATRWTGTQPITLGRPTACCLDSKHIWLVIGTSSGNLVLWDLRYGLLVRHWQISEAAITVIAGHPARGQGKWVVVASQMQSSDPTQPVTIMISVDLSTGEITERFQTTSSTSSAGSTGSKAEKVPPDYLESASAVESPAYAIEKLLAIRPEIHLPKADTNIQDQHHATSSIQAIHPLEILSGDASFSNSNELSPVQETFETAHGQEKPAALPAGIILTVSQDRIVRLWNLGQPAQSLVVSGAGKDANKRYRHIRESDGAISYIELPYRAQEVRQPQSRVSRKLAEDQQTSAIPSGTSTASVTRPHLHETTAVLPFTTPFSNALMIATADAGGVVKVWKVEG</sequence>
<evidence type="ECO:0000256" key="9">
    <source>
        <dbReference type="PROSITE-ProRule" id="PRU00103"/>
    </source>
</evidence>
<dbReference type="InterPro" id="IPR000719">
    <property type="entry name" value="Prot_kinase_dom"/>
</dbReference>
<feature type="compositionally biased region" description="Polar residues" evidence="11">
    <location>
        <begin position="1553"/>
        <end position="1568"/>
    </location>
</feature>
<dbReference type="InterPro" id="IPR011989">
    <property type="entry name" value="ARM-like"/>
</dbReference>
<keyword evidence="5" id="KW-0677">Repeat</keyword>
<keyword evidence="3 10" id="KW-0853">WD repeat</keyword>
<feature type="region of interest" description="Disordered" evidence="11">
    <location>
        <begin position="896"/>
        <end position="926"/>
    </location>
</feature>
<dbReference type="GO" id="GO:0071561">
    <property type="term" value="C:nucleus-vacuole junction"/>
    <property type="evidence" value="ECO:0007669"/>
    <property type="project" value="TreeGrafter"/>
</dbReference>
<feature type="repeat" description="HEAT" evidence="9">
    <location>
        <begin position="451"/>
        <end position="489"/>
    </location>
</feature>
<feature type="compositionally biased region" description="Low complexity" evidence="11">
    <location>
        <begin position="1374"/>
        <end position="1386"/>
    </location>
</feature>